<accession>A0AAN9IUN9</accession>
<keyword evidence="1" id="KW-1133">Transmembrane helix</keyword>
<evidence type="ECO:0000313" key="2">
    <source>
        <dbReference type="EMBL" id="KAK7286690.1"/>
    </source>
</evidence>
<evidence type="ECO:0008006" key="4">
    <source>
        <dbReference type="Google" id="ProtNLM"/>
    </source>
</evidence>
<reference evidence="2 3" key="1">
    <citation type="submission" date="2024-01" db="EMBL/GenBank/DDBJ databases">
        <title>The genomes of 5 underutilized Papilionoideae crops provide insights into root nodulation and disease resistance.</title>
        <authorList>
            <person name="Yuan L."/>
        </authorList>
    </citation>
    <scope>NUCLEOTIDE SEQUENCE [LARGE SCALE GENOMIC DNA]</scope>
    <source>
        <strain evidence="2">LY-2023</strain>
        <tissue evidence="2">Leaf</tissue>
    </source>
</reference>
<evidence type="ECO:0000313" key="3">
    <source>
        <dbReference type="Proteomes" id="UP001359559"/>
    </source>
</evidence>
<comment type="caution">
    <text evidence="2">The sequence shown here is derived from an EMBL/GenBank/DDBJ whole genome shotgun (WGS) entry which is preliminary data.</text>
</comment>
<keyword evidence="1" id="KW-0472">Membrane</keyword>
<protein>
    <recommendedName>
        <fullName evidence="4">EF-hand domain-containing protein</fullName>
    </recommendedName>
</protein>
<proteinExistence type="predicted"/>
<feature type="transmembrane region" description="Helical" evidence="1">
    <location>
        <begin position="101"/>
        <end position="120"/>
    </location>
</feature>
<name>A0AAN9IUN9_CLITE</name>
<keyword evidence="3" id="KW-1185">Reference proteome</keyword>
<feature type="transmembrane region" description="Helical" evidence="1">
    <location>
        <begin position="77"/>
        <end position="95"/>
    </location>
</feature>
<dbReference type="Gene3D" id="1.10.238.10">
    <property type="entry name" value="EF-hand"/>
    <property type="match status" value="1"/>
</dbReference>
<dbReference type="EMBL" id="JAYKXN010000005">
    <property type="protein sequence ID" value="KAK7286690.1"/>
    <property type="molecule type" value="Genomic_DNA"/>
</dbReference>
<keyword evidence="1" id="KW-0812">Transmembrane</keyword>
<evidence type="ECO:0000256" key="1">
    <source>
        <dbReference type="SAM" id="Phobius"/>
    </source>
</evidence>
<dbReference type="Pfam" id="PF25284">
    <property type="entry name" value="DUF7874"/>
    <property type="match status" value="1"/>
</dbReference>
<dbReference type="Proteomes" id="UP001359559">
    <property type="component" value="Unassembled WGS sequence"/>
</dbReference>
<dbReference type="InterPro" id="IPR057196">
    <property type="entry name" value="DUF7874"/>
</dbReference>
<organism evidence="2 3">
    <name type="scientific">Clitoria ternatea</name>
    <name type="common">Butterfly pea</name>
    <dbReference type="NCBI Taxonomy" id="43366"/>
    <lineage>
        <taxon>Eukaryota</taxon>
        <taxon>Viridiplantae</taxon>
        <taxon>Streptophyta</taxon>
        <taxon>Embryophyta</taxon>
        <taxon>Tracheophyta</taxon>
        <taxon>Spermatophyta</taxon>
        <taxon>Magnoliopsida</taxon>
        <taxon>eudicotyledons</taxon>
        <taxon>Gunneridae</taxon>
        <taxon>Pentapetalae</taxon>
        <taxon>rosids</taxon>
        <taxon>fabids</taxon>
        <taxon>Fabales</taxon>
        <taxon>Fabaceae</taxon>
        <taxon>Papilionoideae</taxon>
        <taxon>50 kb inversion clade</taxon>
        <taxon>NPAAA clade</taxon>
        <taxon>indigoferoid/millettioid clade</taxon>
        <taxon>Phaseoleae</taxon>
        <taxon>Clitoria</taxon>
    </lineage>
</organism>
<dbReference type="PANTHER" id="PTHR37216:SF1">
    <property type="entry name" value="EXPRESSED PROTEIN"/>
    <property type="match status" value="1"/>
</dbReference>
<sequence>MKPKSKTPRISQKSTEQKLNQKLGNTQFTLPKIEELQKEYDDHHRGKDKELTKEEFQEIMKNLVHKSGFTGIGAREAFLYIFGVPLTAVLVKQRLMPQALANEFFIPGVTSLTVFTLAALNKI</sequence>
<dbReference type="PANTHER" id="PTHR37216">
    <property type="entry name" value="EXPRESSED PROTEIN"/>
    <property type="match status" value="1"/>
</dbReference>
<gene>
    <name evidence="2" type="ORF">RJT34_21872</name>
</gene>
<dbReference type="AlphaFoldDB" id="A0AAN9IUN9"/>